<accession>K1QJT4</accession>
<reference evidence="3" key="1">
    <citation type="journal article" date="2012" name="Nature">
        <title>The oyster genome reveals stress adaptation and complexity of shell formation.</title>
        <authorList>
            <person name="Zhang G."/>
            <person name="Fang X."/>
            <person name="Guo X."/>
            <person name="Li L."/>
            <person name="Luo R."/>
            <person name="Xu F."/>
            <person name="Yang P."/>
            <person name="Zhang L."/>
            <person name="Wang X."/>
            <person name="Qi H."/>
            <person name="Xiong Z."/>
            <person name="Que H."/>
            <person name="Xie Y."/>
            <person name="Holland P.W."/>
            <person name="Paps J."/>
            <person name="Zhu Y."/>
            <person name="Wu F."/>
            <person name="Chen Y."/>
            <person name="Wang J."/>
            <person name="Peng C."/>
            <person name="Meng J."/>
            <person name="Yang L."/>
            <person name="Liu J."/>
            <person name="Wen B."/>
            <person name="Zhang N."/>
            <person name="Huang Z."/>
            <person name="Zhu Q."/>
            <person name="Feng Y."/>
            <person name="Mount A."/>
            <person name="Hedgecock D."/>
            <person name="Xu Z."/>
            <person name="Liu Y."/>
            <person name="Domazet-Loso T."/>
            <person name="Du Y."/>
            <person name="Sun X."/>
            <person name="Zhang S."/>
            <person name="Liu B."/>
            <person name="Cheng P."/>
            <person name="Jiang X."/>
            <person name="Li J."/>
            <person name="Fan D."/>
            <person name="Wang W."/>
            <person name="Fu W."/>
            <person name="Wang T."/>
            <person name="Wang B."/>
            <person name="Zhang J."/>
            <person name="Peng Z."/>
            <person name="Li Y."/>
            <person name="Li N."/>
            <person name="Wang J."/>
            <person name="Chen M."/>
            <person name="He Y."/>
            <person name="Tan F."/>
            <person name="Song X."/>
            <person name="Zheng Q."/>
            <person name="Huang R."/>
            <person name="Yang H."/>
            <person name="Du X."/>
            <person name="Chen L."/>
            <person name="Yang M."/>
            <person name="Gaffney P.M."/>
            <person name="Wang S."/>
            <person name="Luo L."/>
            <person name="She Z."/>
            <person name="Ming Y."/>
            <person name="Huang W."/>
            <person name="Zhang S."/>
            <person name="Huang B."/>
            <person name="Zhang Y."/>
            <person name="Qu T."/>
            <person name="Ni P."/>
            <person name="Miao G."/>
            <person name="Wang J."/>
            <person name="Wang Q."/>
            <person name="Steinberg C.E."/>
            <person name="Wang H."/>
            <person name="Li N."/>
            <person name="Qian L."/>
            <person name="Zhang G."/>
            <person name="Li Y."/>
            <person name="Yang H."/>
            <person name="Liu X."/>
            <person name="Wang J."/>
            <person name="Yin Y."/>
            <person name="Wang J."/>
        </authorList>
    </citation>
    <scope>NUCLEOTIDE SEQUENCE [LARGE SCALE GENOMIC DNA]</scope>
    <source>
        <strain evidence="3">05x7-T-G4-1.051#20</strain>
    </source>
</reference>
<evidence type="ECO:0000256" key="2">
    <source>
        <dbReference type="SAM" id="MobiDB-lite"/>
    </source>
</evidence>
<keyword evidence="1" id="KW-0245">EGF-like domain</keyword>
<name>K1QJT4_MAGGI</name>
<dbReference type="Gene3D" id="2.170.300.10">
    <property type="entry name" value="Tie2 ligand-binding domain superfamily"/>
    <property type="match status" value="1"/>
</dbReference>
<sequence>MSQGILCFKDRKFSTRTIPAVFNTTCSMPGQYVIYYNERLMNVSYHKKYSPYVQNNLCEVEVYECSPGNYGINCLQKCGECRGKSPCNKINGSCPDGCSAGYIGSLCSEHCKETFYGKNCALKCSKSCTHQRCHHVSGVCNPDEKKRKTKKPTEGSDGNDETGIHFKH</sequence>
<dbReference type="PANTHER" id="PTHR24043">
    <property type="entry name" value="SCAVENGER RECEPTOR CLASS F"/>
    <property type="match status" value="1"/>
</dbReference>
<dbReference type="HOGENOM" id="CLU_1588111_0_0_1"/>
<dbReference type="AlphaFoldDB" id="K1QJT4"/>
<dbReference type="InParanoid" id="K1QJT4"/>
<feature type="compositionally biased region" description="Basic and acidic residues" evidence="2">
    <location>
        <begin position="142"/>
        <end position="154"/>
    </location>
</feature>
<organism evidence="3">
    <name type="scientific">Magallana gigas</name>
    <name type="common">Pacific oyster</name>
    <name type="synonym">Crassostrea gigas</name>
    <dbReference type="NCBI Taxonomy" id="29159"/>
    <lineage>
        <taxon>Eukaryota</taxon>
        <taxon>Metazoa</taxon>
        <taxon>Spiralia</taxon>
        <taxon>Lophotrochozoa</taxon>
        <taxon>Mollusca</taxon>
        <taxon>Bivalvia</taxon>
        <taxon>Autobranchia</taxon>
        <taxon>Pteriomorphia</taxon>
        <taxon>Ostreida</taxon>
        <taxon>Ostreoidea</taxon>
        <taxon>Ostreidae</taxon>
        <taxon>Magallana</taxon>
    </lineage>
</organism>
<dbReference type="GO" id="GO:0005044">
    <property type="term" value="F:scavenger receptor activity"/>
    <property type="evidence" value="ECO:0007669"/>
    <property type="project" value="InterPro"/>
</dbReference>
<keyword evidence="3" id="KW-0675">Receptor</keyword>
<proteinExistence type="predicted"/>
<evidence type="ECO:0000256" key="1">
    <source>
        <dbReference type="ARBA" id="ARBA00022536"/>
    </source>
</evidence>
<dbReference type="PANTHER" id="PTHR24043:SF8">
    <property type="entry name" value="EGF-LIKE DOMAIN-CONTAINING PROTEIN"/>
    <property type="match status" value="1"/>
</dbReference>
<gene>
    <name evidence="3" type="ORF">CGI_10025986</name>
</gene>
<evidence type="ECO:0000313" key="3">
    <source>
        <dbReference type="EMBL" id="EKC37002.1"/>
    </source>
</evidence>
<dbReference type="EMBL" id="JH818173">
    <property type="protein sequence ID" value="EKC37002.1"/>
    <property type="molecule type" value="Genomic_DNA"/>
</dbReference>
<protein>
    <submittedName>
        <fullName evidence="3">Scavenger receptor class F member 2</fullName>
    </submittedName>
</protein>
<feature type="region of interest" description="Disordered" evidence="2">
    <location>
        <begin position="141"/>
        <end position="168"/>
    </location>
</feature>
<dbReference type="InterPro" id="IPR042635">
    <property type="entry name" value="MEGF10/SREC1/2-like"/>
</dbReference>